<protein>
    <submittedName>
        <fullName evidence="2">D-aminoacylase</fullName>
        <ecNumber evidence="2">3.5.1.81</ecNumber>
    </submittedName>
</protein>
<dbReference type="InterPro" id="IPR011059">
    <property type="entry name" value="Metal-dep_hydrolase_composite"/>
</dbReference>
<dbReference type="GO" id="GO:0047420">
    <property type="term" value="F:N-acyl-D-amino-acid deacylase activity"/>
    <property type="evidence" value="ECO:0007669"/>
    <property type="project" value="UniProtKB-EC"/>
</dbReference>
<feature type="domain" description="Amidohydrolase 3" evidence="1">
    <location>
        <begin position="341"/>
        <end position="460"/>
    </location>
</feature>
<dbReference type="EMBL" id="CZQE01000273">
    <property type="protein sequence ID" value="CUS45525.1"/>
    <property type="molecule type" value="Genomic_DNA"/>
</dbReference>
<dbReference type="Gene3D" id="3.30.1490.130">
    <property type="entry name" value="D-aminoacylase. Domain 3"/>
    <property type="match status" value="1"/>
</dbReference>
<keyword evidence="2" id="KW-0378">Hydrolase</keyword>
<dbReference type="SUPFAM" id="SSF51556">
    <property type="entry name" value="Metallo-dependent hydrolases"/>
    <property type="match status" value="1"/>
</dbReference>
<dbReference type="Gene3D" id="2.30.40.10">
    <property type="entry name" value="Urease, subunit C, domain 1"/>
    <property type="match status" value="1"/>
</dbReference>
<evidence type="ECO:0000313" key="2">
    <source>
        <dbReference type="EMBL" id="CUS45525.1"/>
    </source>
</evidence>
<sequence>MIDLAIRDALVIDGTGVPGIVADVAIEADRIVSVGGRIGAARQEIDAAGLTLTPGFIDAHTHDDRLVLGGAETMLCKLSQGVTTVVIGNCGISLSPVAFDRRPPAPLDLLGDERWWRFPSFAAYAAQLAATPPAVNALALIGHMPLRIEAMGGDTGRAATAGEIARMETRLAEALDQGGAGLSTGLWYAPGGGAEMAELLALARCAAARGGLYVTHLRDEGDAVEAAVAEAIDIGVGGGLPIVISHHKCTAPENFGKSHATLAMIDACTAHHPIALDAYPYSASSTVLRPEWVRPDIETVVSWSVPHPDRAGQSLAAIATEWRVPLKEAAARLVPAGAVYFSMDESEVRRIMAHRLTMIGSDGLPHDERPHPRLWGTFPRVLGHYARDIGLFPIETAVHKMTGLTARTFGIANRGTLTEGAYADLTLFDAGRIIDRADFTAPTHLSEGVVATWVNGRLAYREADGATGACAGRLLRREG</sequence>
<dbReference type="InterPro" id="IPR032466">
    <property type="entry name" value="Metal_Hydrolase"/>
</dbReference>
<dbReference type="GO" id="GO:0005829">
    <property type="term" value="C:cytosol"/>
    <property type="evidence" value="ECO:0007669"/>
    <property type="project" value="TreeGrafter"/>
</dbReference>
<feature type="domain" description="Amidohydrolase 3" evidence="1">
    <location>
        <begin position="43"/>
        <end position="264"/>
    </location>
</feature>
<dbReference type="AlphaFoldDB" id="A0A160TKB0"/>
<accession>A0A160TKB0</accession>
<evidence type="ECO:0000259" key="1">
    <source>
        <dbReference type="Pfam" id="PF07969"/>
    </source>
</evidence>
<dbReference type="EC" id="3.5.1.81" evidence="2"/>
<dbReference type="Pfam" id="PF07969">
    <property type="entry name" value="Amidohydro_3"/>
    <property type="match status" value="2"/>
</dbReference>
<dbReference type="GO" id="GO:0016812">
    <property type="term" value="F:hydrolase activity, acting on carbon-nitrogen (but not peptide) bonds, in cyclic amides"/>
    <property type="evidence" value="ECO:0007669"/>
    <property type="project" value="TreeGrafter"/>
</dbReference>
<dbReference type="InterPro" id="IPR013108">
    <property type="entry name" value="Amidohydro_3"/>
</dbReference>
<dbReference type="Gene3D" id="3.20.20.140">
    <property type="entry name" value="Metal-dependent hydrolases"/>
    <property type="match status" value="1"/>
</dbReference>
<organism evidence="2">
    <name type="scientific">hydrothermal vent metagenome</name>
    <dbReference type="NCBI Taxonomy" id="652676"/>
    <lineage>
        <taxon>unclassified sequences</taxon>
        <taxon>metagenomes</taxon>
        <taxon>ecological metagenomes</taxon>
    </lineage>
</organism>
<reference evidence="2" key="1">
    <citation type="submission" date="2015-10" db="EMBL/GenBank/DDBJ databases">
        <authorList>
            <person name="Gilbert D.G."/>
        </authorList>
    </citation>
    <scope>NUCLEOTIDE SEQUENCE</scope>
</reference>
<proteinExistence type="predicted"/>
<dbReference type="CDD" id="cd01297">
    <property type="entry name" value="D-aminoacylase"/>
    <property type="match status" value="1"/>
</dbReference>
<dbReference type="InterPro" id="IPR023100">
    <property type="entry name" value="D-aminoacylase_insert_dom_sf"/>
</dbReference>
<dbReference type="InterPro" id="IPR050378">
    <property type="entry name" value="Metallo-dep_Hydrolases_sf"/>
</dbReference>
<dbReference type="PANTHER" id="PTHR11647">
    <property type="entry name" value="HYDRANTOINASE/DIHYDROPYRIMIDINASE FAMILY MEMBER"/>
    <property type="match status" value="1"/>
</dbReference>
<name>A0A160TKB0_9ZZZZ</name>
<dbReference type="PANTHER" id="PTHR11647:SF1">
    <property type="entry name" value="COLLAPSIN RESPONSE MEDIATOR PROTEIN"/>
    <property type="match status" value="1"/>
</dbReference>
<dbReference type="SUPFAM" id="SSF51338">
    <property type="entry name" value="Composite domain of metallo-dependent hydrolases"/>
    <property type="match status" value="1"/>
</dbReference>
<gene>
    <name evidence="2" type="ORF">MGWOODY_Smn2734</name>
</gene>